<evidence type="ECO:0000313" key="3">
    <source>
        <dbReference type="EMBL" id="PJI86540.1"/>
    </source>
</evidence>
<sequence>MNAAVTVQTDGGADGATAPSAHAPRPRTPGTWTLRRRGLATVCALELRQRVRSTRWRIALLAWFLVVGLVTVLAFTASAAVLGDDRETGLHAVADGGTLSPGFERGPLIFGLVVFFVLLAGLLVAPTLSAGAVNGDRTSGTLAILQVTLLSPAEIVVGKLLAGWVAALAFLVAALPFVLVSVAAGGVGIGSLVTTLALLVVLLGVVCALGIGFSALVSRTTASALLTYLTVLGLVVGTVIVFGLTFPLVTQDDQVRVRDWSSVSSDAYPQTDADGTTVWIDPETGDEVDEPSTSQKCAWSTETESRAHTERTWWLLAPNPFVIVADAAPTSPSNVWFGTVDPLRAIRDGVREARSGPDDGHEECGPGAIVRADRSTPSSGAAVWPWGLAFDVLLGAGAVALAVRRLRVPQQNLPRGTRVA</sequence>
<evidence type="ECO:0000256" key="1">
    <source>
        <dbReference type="SAM" id="MobiDB-lite"/>
    </source>
</evidence>
<dbReference type="GO" id="GO:0005886">
    <property type="term" value="C:plasma membrane"/>
    <property type="evidence" value="ECO:0007669"/>
    <property type="project" value="UniProtKB-SubCell"/>
</dbReference>
<reference evidence="3 4" key="1">
    <citation type="submission" date="2017-11" db="EMBL/GenBank/DDBJ databases">
        <title>Genomic Encyclopedia of Archaeal and Bacterial Type Strains, Phase II (KMG-II): From Individual Species to Whole Genera.</title>
        <authorList>
            <person name="Goeker M."/>
        </authorList>
    </citation>
    <scope>NUCLEOTIDE SEQUENCE [LARGE SCALE GENOMIC DNA]</scope>
    <source>
        <strain evidence="3 4">DSM 22413</strain>
    </source>
</reference>
<feature type="transmembrane region" description="Helical" evidence="2">
    <location>
        <begin position="160"/>
        <end position="183"/>
    </location>
</feature>
<protein>
    <submittedName>
        <fullName evidence="3">ABC-2 family transporter</fullName>
    </submittedName>
</protein>
<accession>A0A2M8W6I0</accession>
<evidence type="ECO:0000313" key="4">
    <source>
        <dbReference type="Proteomes" id="UP000231586"/>
    </source>
</evidence>
<keyword evidence="2" id="KW-0812">Transmembrane</keyword>
<dbReference type="Pfam" id="PF12679">
    <property type="entry name" value="ABC2_membrane_2"/>
    <property type="match status" value="1"/>
</dbReference>
<dbReference type="RefSeq" id="WP_100350589.1">
    <property type="nucleotide sequence ID" value="NZ_PGTZ01000010.1"/>
</dbReference>
<feature type="transmembrane region" description="Helical" evidence="2">
    <location>
        <begin position="108"/>
        <end position="128"/>
    </location>
</feature>
<comment type="caution">
    <text evidence="3">The sequence shown here is derived from an EMBL/GenBank/DDBJ whole genome shotgun (WGS) entry which is preliminary data.</text>
</comment>
<dbReference type="Proteomes" id="UP000231586">
    <property type="component" value="Unassembled WGS sequence"/>
</dbReference>
<feature type="transmembrane region" description="Helical" evidence="2">
    <location>
        <begin position="383"/>
        <end position="403"/>
    </location>
</feature>
<gene>
    <name evidence="3" type="ORF">CLV34_2456</name>
</gene>
<feature type="region of interest" description="Disordered" evidence="1">
    <location>
        <begin position="1"/>
        <end position="30"/>
    </location>
</feature>
<proteinExistence type="predicted"/>
<keyword evidence="4" id="KW-1185">Reference proteome</keyword>
<feature type="transmembrane region" description="Helical" evidence="2">
    <location>
        <begin position="225"/>
        <end position="249"/>
    </location>
</feature>
<feature type="transmembrane region" description="Helical" evidence="2">
    <location>
        <begin position="189"/>
        <end position="213"/>
    </location>
</feature>
<name>A0A2M8W6I0_9MICO</name>
<dbReference type="AlphaFoldDB" id="A0A2M8W6I0"/>
<feature type="transmembrane region" description="Helical" evidence="2">
    <location>
        <begin position="58"/>
        <end position="82"/>
    </location>
</feature>
<dbReference type="OrthoDB" id="149032at2"/>
<evidence type="ECO:0000256" key="2">
    <source>
        <dbReference type="SAM" id="Phobius"/>
    </source>
</evidence>
<keyword evidence="2" id="KW-0472">Membrane</keyword>
<keyword evidence="2" id="KW-1133">Transmembrane helix</keyword>
<dbReference type="GO" id="GO:0140359">
    <property type="term" value="F:ABC-type transporter activity"/>
    <property type="evidence" value="ECO:0007669"/>
    <property type="project" value="InterPro"/>
</dbReference>
<organism evidence="3 4">
    <name type="scientific">Luteimicrobium subarcticum</name>
    <dbReference type="NCBI Taxonomy" id="620910"/>
    <lineage>
        <taxon>Bacteria</taxon>
        <taxon>Bacillati</taxon>
        <taxon>Actinomycetota</taxon>
        <taxon>Actinomycetes</taxon>
        <taxon>Micrococcales</taxon>
        <taxon>Luteimicrobium</taxon>
    </lineage>
</organism>
<dbReference type="PANTHER" id="PTHR43471">
    <property type="entry name" value="ABC TRANSPORTER PERMEASE"/>
    <property type="match status" value="1"/>
</dbReference>
<dbReference type="EMBL" id="PGTZ01000010">
    <property type="protein sequence ID" value="PJI86540.1"/>
    <property type="molecule type" value="Genomic_DNA"/>
</dbReference>